<accession>A0A7U2I6D3</accession>
<name>A0A7U2I6D3_PHANO</name>
<dbReference type="VEuPathDB" id="FungiDB:JI435_419420"/>
<evidence type="ECO:0000313" key="1">
    <source>
        <dbReference type="EMBL" id="QRD03379.1"/>
    </source>
</evidence>
<proteinExistence type="predicted"/>
<dbReference type="EMBL" id="CP069037">
    <property type="protein sequence ID" value="QRD03378.1"/>
    <property type="molecule type" value="Genomic_DNA"/>
</dbReference>
<protein>
    <submittedName>
        <fullName evidence="1">Uncharacterized protein</fullName>
    </submittedName>
</protein>
<keyword evidence="2" id="KW-1185">Reference proteome</keyword>
<sequence>MYFIFTKT</sequence>
<dbReference type="Proteomes" id="UP000663193">
    <property type="component" value="Chromosome 15"/>
</dbReference>
<reference evidence="2" key="1">
    <citation type="journal article" date="2021" name="BMC Genomics">
        <title>Chromosome-level genome assembly and manually-curated proteome of model necrotroph Parastagonospora nodorum Sn15 reveals a genome-wide trove of candidate effector homologs, and redundancy of virulence-related functions within an accessory chromosome.</title>
        <authorList>
            <person name="Bertazzoni S."/>
            <person name="Jones D.A.B."/>
            <person name="Phan H.T."/>
            <person name="Tan K.-C."/>
            <person name="Hane J.K."/>
        </authorList>
    </citation>
    <scope>NUCLEOTIDE SEQUENCE [LARGE SCALE GENOMIC DNA]</scope>
    <source>
        <strain evidence="2">SN15 / ATCC MYA-4574 / FGSC 10173)</strain>
    </source>
</reference>
<dbReference type="EMBL" id="CP069037">
    <property type="protein sequence ID" value="QRD03379.1"/>
    <property type="molecule type" value="Genomic_DNA"/>
</dbReference>
<gene>
    <name evidence="1" type="ORF">JI435_419420</name>
</gene>
<organism evidence="1 2">
    <name type="scientific">Phaeosphaeria nodorum (strain SN15 / ATCC MYA-4574 / FGSC 10173)</name>
    <name type="common">Glume blotch fungus</name>
    <name type="synonym">Parastagonospora nodorum</name>
    <dbReference type="NCBI Taxonomy" id="321614"/>
    <lineage>
        <taxon>Eukaryota</taxon>
        <taxon>Fungi</taxon>
        <taxon>Dikarya</taxon>
        <taxon>Ascomycota</taxon>
        <taxon>Pezizomycotina</taxon>
        <taxon>Dothideomycetes</taxon>
        <taxon>Pleosporomycetidae</taxon>
        <taxon>Pleosporales</taxon>
        <taxon>Pleosporineae</taxon>
        <taxon>Phaeosphaeriaceae</taxon>
        <taxon>Parastagonospora</taxon>
    </lineage>
</organism>
<reference evidence="1" key="2">
    <citation type="submission" date="2021-01" db="EMBL/GenBank/DDBJ databases">
        <title>Chromosome-level genome assembly and manually-curated proteome of model necrotroph Parastagonospora nodorum Sn15 reveals a genome-wide trove of effector-like homologs, and redundancy of virulence-related functions within an accessory chromosome.</title>
        <authorList>
            <person name="Bertazzoni S."/>
            <person name="Jones D.A.B."/>
            <person name="Phan H.T."/>
            <person name="Tan K.-C."/>
            <person name="Hane J."/>
        </authorList>
    </citation>
    <scope>NUCLEOTIDE SEQUENCE</scope>
    <source>
        <strain evidence="1">SN15</strain>
    </source>
</reference>
<evidence type="ECO:0000313" key="2">
    <source>
        <dbReference type="Proteomes" id="UP000663193"/>
    </source>
</evidence>